<dbReference type="AlphaFoldDB" id="A0A061S0M2"/>
<evidence type="ECO:0000313" key="1">
    <source>
        <dbReference type="EMBL" id="JAC76470.1"/>
    </source>
</evidence>
<protein>
    <submittedName>
        <fullName evidence="1">Uncharacterized protein</fullName>
    </submittedName>
</protein>
<gene>
    <name evidence="1" type="ORF">TSPGSL018_20062</name>
</gene>
<reference evidence="1" key="1">
    <citation type="submission" date="2014-05" db="EMBL/GenBank/DDBJ databases">
        <title>The transcriptome of the halophilic microalga Tetraselmis sp. GSL018 isolated from the Great Salt Lake, Utah.</title>
        <authorList>
            <person name="Jinkerson R.E."/>
            <person name="D'Adamo S."/>
            <person name="Posewitz M.C."/>
        </authorList>
    </citation>
    <scope>NUCLEOTIDE SEQUENCE</scope>
    <source>
        <strain evidence="1">GSL018</strain>
    </source>
</reference>
<accession>A0A061S0M2</accession>
<name>A0A061S0M2_9CHLO</name>
<sequence length="38" mass="4450">MNLPAIYLCLNYLYEVQQLIRLTKTLQQQKSTNHCGIP</sequence>
<dbReference type="EMBL" id="GBEZ01009100">
    <property type="protein sequence ID" value="JAC76470.1"/>
    <property type="molecule type" value="Transcribed_RNA"/>
</dbReference>
<proteinExistence type="predicted"/>
<organism evidence="1">
    <name type="scientific">Tetraselmis sp. GSL018</name>
    <dbReference type="NCBI Taxonomy" id="582737"/>
    <lineage>
        <taxon>Eukaryota</taxon>
        <taxon>Viridiplantae</taxon>
        <taxon>Chlorophyta</taxon>
        <taxon>core chlorophytes</taxon>
        <taxon>Chlorodendrophyceae</taxon>
        <taxon>Chlorodendrales</taxon>
        <taxon>Chlorodendraceae</taxon>
        <taxon>Tetraselmis</taxon>
    </lineage>
</organism>